<dbReference type="EMBL" id="CAADHY010000018">
    <property type="protein sequence ID" value="VFR24122.1"/>
    <property type="molecule type" value="Genomic_DNA"/>
</dbReference>
<evidence type="ECO:0000313" key="3">
    <source>
        <dbReference type="EMBL" id="VFR34173.1"/>
    </source>
</evidence>
<evidence type="ECO:0000313" key="1">
    <source>
        <dbReference type="EMBL" id="VFR20275.1"/>
    </source>
</evidence>
<name>A0A484S088_9ZZZZ</name>
<sequence length="67" mass="8051">MDKLEHYTVDWDRGSPEWVQEPLPTGEWVDVAEWNAMVNTDDEHYETRVRIVDGKEVKYALTIVWWD</sequence>
<evidence type="ECO:0000313" key="10">
    <source>
        <dbReference type="EMBL" id="VFR89050.1"/>
    </source>
</evidence>
<dbReference type="EMBL" id="CAADIN010000017">
    <property type="protein sequence ID" value="VFR88813.1"/>
    <property type="molecule type" value="Genomic_DNA"/>
</dbReference>
<evidence type="ECO:0000313" key="5">
    <source>
        <dbReference type="EMBL" id="VFR37056.1"/>
    </source>
</evidence>
<gene>
    <name evidence="2" type="ORF">AMP9_1631</name>
    <name evidence="5" type="ORF">ANDO1_1735</name>
    <name evidence="1" type="ORF">ANDO2_1642</name>
    <name evidence="4" type="ORF">ANK1_1566</name>
    <name evidence="8" type="ORF">ANK2_1567</name>
    <name evidence="3" type="ORF">BER1_1779</name>
    <name evidence="6" type="ORF">BER2_1741</name>
    <name evidence="7" type="ORF">BRI6_2988</name>
    <name evidence="10" type="ORF">ISE1_1534</name>
    <name evidence="9" type="ORF">ISE2_1572</name>
    <name evidence="11" type="ORF">RAN3_1610</name>
</gene>
<dbReference type="EMBL" id="CAADIM010000030">
    <property type="protein sequence ID" value="VFR89050.1"/>
    <property type="molecule type" value="Genomic_DNA"/>
</dbReference>
<evidence type="ECO:0000313" key="11">
    <source>
        <dbReference type="EMBL" id="VFR94783.1"/>
    </source>
</evidence>
<organism evidence="7">
    <name type="scientific">plant metagenome</name>
    <dbReference type="NCBI Taxonomy" id="1297885"/>
    <lineage>
        <taxon>unclassified sequences</taxon>
        <taxon>metagenomes</taxon>
        <taxon>organismal metagenomes</taxon>
    </lineage>
</organism>
<proteinExistence type="predicted"/>
<evidence type="ECO:0000313" key="8">
    <source>
        <dbReference type="EMBL" id="VFR59124.1"/>
    </source>
</evidence>
<evidence type="ECO:0000313" key="9">
    <source>
        <dbReference type="EMBL" id="VFR88813.1"/>
    </source>
</evidence>
<evidence type="ECO:0000313" key="4">
    <source>
        <dbReference type="EMBL" id="VFR35220.1"/>
    </source>
</evidence>
<evidence type="ECO:0000313" key="6">
    <source>
        <dbReference type="EMBL" id="VFR37574.1"/>
    </source>
</evidence>
<dbReference type="EMBL" id="CAADIE010000003">
    <property type="protein sequence ID" value="VFR34173.1"/>
    <property type="molecule type" value="Genomic_DNA"/>
</dbReference>
<evidence type="ECO:0000313" key="7">
    <source>
        <dbReference type="EMBL" id="VFR55395.1"/>
    </source>
</evidence>
<dbReference type="EMBL" id="CAADIO010000040">
    <property type="protein sequence ID" value="VFR94783.1"/>
    <property type="molecule type" value="Genomic_DNA"/>
</dbReference>
<dbReference type="EMBL" id="CAADIF010000004">
    <property type="protein sequence ID" value="VFR59124.1"/>
    <property type="molecule type" value="Genomic_DNA"/>
</dbReference>
<dbReference type="EMBL" id="CAADIB010000003">
    <property type="protein sequence ID" value="VFR20275.1"/>
    <property type="molecule type" value="Genomic_DNA"/>
</dbReference>
<dbReference type="EMBL" id="CAADIH010000006">
    <property type="protein sequence ID" value="VFR37574.1"/>
    <property type="molecule type" value="Genomic_DNA"/>
</dbReference>
<accession>A0A484S088</accession>
<evidence type="ECO:0000313" key="2">
    <source>
        <dbReference type="EMBL" id="VFR24122.1"/>
    </source>
</evidence>
<dbReference type="EMBL" id="CAADII010000043">
    <property type="protein sequence ID" value="VFR55395.1"/>
    <property type="molecule type" value="Genomic_DNA"/>
</dbReference>
<dbReference type="EMBL" id="CAADHZ010000027">
    <property type="protein sequence ID" value="VFR37056.1"/>
    <property type="molecule type" value="Genomic_DNA"/>
</dbReference>
<dbReference type="EMBL" id="CAADIA010000007">
    <property type="protein sequence ID" value="VFR35220.1"/>
    <property type="molecule type" value="Genomic_DNA"/>
</dbReference>
<reference evidence="7" key="1">
    <citation type="submission" date="2019-03" db="EMBL/GenBank/DDBJ databases">
        <authorList>
            <person name="Danneels B."/>
        </authorList>
    </citation>
    <scope>NUCLEOTIDE SEQUENCE</scope>
</reference>
<protein>
    <submittedName>
        <fullName evidence="7">Uncharacterized protein</fullName>
    </submittedName>
</protein>
<dbReference type="AlphaFoldDB" id="A0A484S088"/>